<feature type="disulfide bond" evidence="5">
    <location>
        <begin position="48"/>
        <end position="82"/>
    </location>
</feature>
<dbReference type="PANTHER" id="PTHR24258">
    <property type="entry name" value="SERINE PROTEASE-RELATED"/>
    <property type="match status" value="1"/>
</dbReference>
<feature type="compositionally biased region" description="Basic residues" evidence="7">
    <location>
        <begin position="191"/>
        <end position="207"/>
    </location>
</feature>
<dbReference type="InterPro" id="IPR043504">
    <property type="entry name" value="Peptidase_S1_PA_chymotrypsin"/>
</dbReference>
<dbReference type="Pfam" id="PF00089">
    <property type="entry name" value="Trypsin"/>
    <property type="match status" value="1"/>
</dbReference>
<evidence type="ECO:0000259" key="9">
    <source>
        <dbReference type="PROSITE" id="PS50240"/>
    </source>
</evidence>
<dbReference type="PROSITE" id="PS50240">
    <property type="entry name" value="TRYPSIN_DOM"/>
    <property type="match status" value="1"/>
</dbReference>
<evidence type="ECO:0000259" key="10">
    <source>
        <dbReference type="PROSITE" id="PS51670"/>
    </source>
</evidence>
<dbReference type="PANTHER" id="PTHR24258:SF143">
    <property type="match status" value="1"/>
</dbReference>
<dbReference type="OrthoDB" id="6357057at2759"/>
<comment type="caution">
    <text evidence="5">Lacks conserved residue(s) required for the propagation of feature annotation.</text>
</comment>
<accession>A0A423TVA5</accession>
<evidence type="ECO:0000256" key="1">
    <source>
        <dbReference type="ARBA" id="ARBA00022729"/>
    </source>
</evidence>
<feature type="region of interest" description="Disordered" evidence="7">
    <location>
        <begin position="362"/>
        <end position="437"/>
    </location>
</feature>
<dbReference type="InterPro" id="IPR001254">
    <property type="entry name" value="Trypsin_dom"/>
</dbReference>
<dbReference type="GO" id="GO:0006508">
    <property type="term" value="P:proteolysis"/>
    <property type="evidence" value="ECO:0007669"/>
    <property type="project" value="UniProtKB-KW"/>
</dbReference>
<keyword evidence="6" id="KW-0378">Hydrolase</keyword>
<evidence type="ECO:0000313" key="12">
    <source>
        <dbReference type="Proteomes" id="UP000283509"/>
    </source>
</evidence>
<keyword evidence="3" id="KW-0325">Glycoprotein</keyword>
<dbReference type="PROSITE" id="PS00134">
    <property type="entry name" value="TRYPSIN_HIS"/>
    <property type="match status" value="1"/>
</dbReference>
<evidence type="ECO:0000256" key="3">
    <source>
        <dbReference type="ARBA" id="ARBA00023180"/>
    </source>
</evidence>
<dbReference type="SMART" id="SM00254">
    <property type="entry name" value="ShKT"/>
    <property type="match status" value="2"/>
</dbReference>
<gene>
    <name evidence="11" type="ORF">C7M84_000960</name>
</gene>
<evidence type="ECO:0000256" key="7">
    <source>
        <dbReference type="SAM" id="MobiDB-lite"/>
    </source>
</evidence>
<evidence type="ECO:0000313" key="11">
    <source>
        <dbReference type="EMBL" id="ROT80312.1"/>
    </source>
</evidence>
<evidence type="ECO:0000256" key="4">
    <source>
        <dbReference type="ARBA" id="ARBA00024195"/>
    </source>
</evidence>
<dbReference type="AlphaFoldDB" id="A0A423TVA5"/>
<dbReference type="Proteomes" id="UP000283509">
    <property type="component" value="Unassembled WGS sequence"/>
</dbReference>
<keyword evidence="6" id="KW-0645">Protease</keyword>
<feature type="region of interest" description="Disordered" evidence="7">
    <location>
        <begin position="191"/>
        <end position="214"/>
    </location>
</feature>
<dbReference type="SMART" id="SM00020">
    <property type="entry name" value="Tryp_SPc"/>
    <property type="match status" value="1"/>
</dbReference>
<dbReference type="InterPro" id="IPR003582">
    <property type="entry name" value="ShKT_dom"/>
</dbReference>
<dbReference type="SUPFAM" id="SSF50494">
    <property type="entry name" value="Trypsin-like serine proteases"/>
    <property type="match status" value="1"/>
</dbReference>
<dbReference type="PRINTS" id="PR00722">
    <property type="entry name" value="CHYMOTRYPSIN"/>
</dbReference>
<evidence type="ECO:0000256" key="5">
    <source>
        <dbReference type="PROSITE-ProRule" id="PRU01005"/>
    </source>
</evidence>
<feature type="domain" description="Peptidase S1" evidence="9">
    <location>
        <begin position="486"/>
        <end position="722"/>
    </location>
</feature>
<dbReference type="PROSITE" id="PS51670">
    <property type="entry name" value="SHKT"/>
    <property type="match status" value="1"/>
</dbReference>
<dbReference type="Gene3D" id="2.40.10.10">
    <property type="entry name" value="Trypsin-like serine proteases"/>
    <property type="match status" value="1"/>
</dbReference>
<comment type="similarity">
    <text evidence="4">Belongs to the peptidase S1 family. CLIP subfamily.</text>
</comment>
<feature type="chain" id="PRO_5019408153" evidence="8">
    <location>
        <begin position="22"/>
        <end position="819"/>
    </location>
</feature>
<dbReference type="PROSITE" id="PS00135">
    <property type="entry name" value="TRYPSIN_SER"/>
    <property type="match status" value="1"/>
</dbReference>
<dbReference type="InterPro" id="IPR018114">
    <property type="entry name" value="TRYPSIN_HIS"/>
</dbReference>
<feature type="signal peptide" evidence="8">
    <location>
        <begin position="1"/>
        <end position="21"/>
    </location>
</feature>
<dbReference type="Pfam" id="PF01549">
    <property type="entry name" value="ShK"/>
    <property type="match status" value="1"/>
</dbReference>
<organism evidence="11 12">
    <name type="scientific">Penaeus vannamei</name>
    <name type="common">Whiteleg shrimp</name>
    <name type="synonym">Litopenaeus vannamei</name>
    <dbReference type="NCBI Taxonomy" id="6689"/>
    <lineage>
        <taxon>Eukaryota</taxon>
        <taxon>Metazoa</taxon>
        <taxon>Ecdysozoa</taxon>
        <taxon>Arthropoda</taxon>
        <taxon>Crustacea</taxon>
        <taxon>Multicrustacea</taxon>
        <taxon>Malacostraca</taxon>
        <taxon>Eumalacostraca</taxon>
        <taxon>Eucarida</taxon>
        <taxon>Decapoda</taxon>
        <taxon>Dendrobranchiata</taxon>
        <taxon>Penaeoidea</taxon>
        <taxon>Penaeidae</taxon>
        <taxon>Penaeus</taxon>
    </lineage>
</organism>
<dbReference type="InterPro" id="IPR033116">
    <property type="entry name" value="TRYPSIN_SER"/>
</dbReference>
<feature type="compositionally biased region" description="Low complexity" evidence="7">
    <location>
        <begin position="372"/>
        <end position="383"/>
    </location>
</feature>
<keyword evidence="6" id="KW-0720">Serine protease</keyword>
<dbReference type="FunFam" id="2.40.10.10:FF:000028">
    <property type="entry name" value="Serine protease easter"/>
    <property type="match status" value="1"/>
</dbReference>
<dbReference type="InterPro" id="IPR009003">
    <property type="entry name" value="Peptidase_S1_PA"/>
</dbReference>
<feature type="domain" description="ShKT" evidence="10">
    <location>
        <begin position="48"/>
        <end position="82"/>
    </location>
</feature>
<comment type="caution">
    <text evidence="11">The sequence shown here is derived from an EMBL/GenBank/DDBJ whole genome shotgun (WGS) entry which is preliminary data.</text>
</comment>
<dbReference type="EMBL" id="QCYY01001132">
    <property type="protein sequence ID" value="ROT80312.1"/>
    <property type="molecule type" value="Genomic_DNA"/>
</dbReference>
<keyword evidence="2 5" id="KW-1015">Disulfide bond</keyword>
<reference evidence="11 12" key="1">
    <citation type="submission" date="2018-04" db="EMBL/GenBank/DDBJ databases">
        <authorList>
            <person name="Zhang X."/>
            <person name="Yuan J."/>
            <person name="Li F."/>
            <person name="Xiang J."/>
        </authorList>
    </citation>
    <scope>NUCLEOTIDE SEQUENCE [LARGE SCALE GENOMIC DNA]</scope>
    <source>
        <tissue evidence="11">Muscle</tissue>
    </source>
</reference>
<sequence>MRVCFSVTFIAITCLATQVHGQGGIVALGTEEGGDGGEGGSAVPPSVCQDLNPSCPGWGERGECQSNPAYMLANCPVTCDSCLPRSDSECVNRDDEQSCDLEAILGRCKTNPSYALRFCAGSCRDFIDVCASPGVQDIRSCSGPQSITEPDFECGLVPTVARRGLPSASEGRDRRGDLRFELLRSPRKKRDKKWIRKLKRPPRKKARPPPLPLRQADIDEGVALNITQELNITIEINATQVEGNATQGIEGNCGNIQRTTSTVAGENLIDWTAVSIAVPLGLISAGGYLKLVSQLQGLARGHTGRPLDPMAFELVEAISFCRYGSAETPPPLAANIFLGGGPAELDTPPTWPGMSYPGLFLHDNTSSPGRQPAVGTPAGAVPPVSLPDGAEPPVAPPSGAVPPVDAPEGARQPVAFPGAALQPGDIPAGGLPLEGEGSALPDSLGAFPPLGTAEGAGPPLGAAGPMQPVDGAEGASPATDAGPSTVAVGEGDGDGAEGPIPVTEANDRNRFFCGGALVTPRHVLTAAHCVATRRPDVIRLGERDFTRSTESQAFDYPVQRITLHPDYNFLSNYFDIAVIELRDKVEFNSAVQPYCLPASPEALDGLTCTVSGWGSRPNEFASTLLVSLDVEVKSLAECNDLYSAAEDVFRVKYPQGLDATLLCAGGGSGRDGDSGGPLLLDVDGLETEVGVVSAGLGCGDPRFPGIYTRVDAFLDWLDRTVYGVCARAESLDYETRTAAEIWVWIKAVEFKMGLGKAWARNALNWWAGREKADIPSNSQRTSRPEALQGPLQLSGLGPPVALQTYGGFYIITFDLHIHG</sequence>
<protein>
    <submittedName>
        <fullName evidence="11">Proclotting enzyme</fullName>
    </submittedName>
</protein>
<reference evidence="11 12" key="2">
    <citation type="submission" date="2019-01" db="EMBL/GenBank/DDBJ databases">
        <title>The decoding of complex shrimp genome reveals the adaptation for benthos swimmer, frequently molting mechanism and breeding impact on genome.</title>
        <authorList>
            <person name="Sun Y."/>
            <person name="Gao Y."/>
            <person name="Yu Y."/>
        </authorList>
    </citation>
    <scope>NUCLEOTIDE SEQUENCE [LARGE SCALE GENOMIC DNA]</scope>
    <source>
        <tissue evidence="11">Muscle</tissue>
    </source>
</reference>
<proteinExistence type="inferred from homology"/>
<dbReference type="Gene3D" id="1.10.10.1940">
    <property type="match status" value="1"/>
</dbReference>
<dbReference type="CDD" id="cd00190">
    <property type="entry name" value="Tryp_SPc"/>
    <property type="match status" value="1"/>
</dbReference>
<evidence type="ECO:0000256" key="8">
    <source>
        <dbReference type="SAM" id="SignalP"/>
    </source>
</evidence>
<keyword evidence="12" id="KW-1185">Reference proteome</keyword>
<name>A0A423TVA5_PENVA</name>
<keyword evidence="1 8" id="KW-0732">Signal</keyword>
<dbReference type="InterPro" id="IPR001314">
    <property type="entry name" value="Peptidase_S1A"/>
</dbReference>
<evidence type="ECO:0000256" key="2">
    <source>
        <dbReference type="ARBA" id="ARBA00023157"/>
    </source>
</evidence>
<evidence type="ECO:0000256" key="6">
    <source>
        <dbReference type="RuleBase" id="RU363034"/>
    </source>
</evidence>
<dbReference type="GO" id="GO:0004252">
    <property type="term" value="F:serine-type endopeptidase activity"/>
    <property type="evidence" value="ECO:0007669"/>
    <property type="project" value="InterPro"/>
</dbReference>